<dbReference type="AlphaFoldDB" id="A0A8J3YJX4"/>
<proteinExistence type="predicted"/>
<dbReference type="PANTHER" id="PTHR42815">
    <property type="entry name" value="FAD-BINDING, PUTATIVE (AFU_ORTHOLOGUE AFUA_6G07600)-RELATED"/>
    <property type="match status" value="1"/>
</dbReference>
<dbReference type="RefSeq" id="WP_239153160.1">
    <property type="nucleotide sequence ID" value="NZ_BOPF01000012.1"/>
</dbReference>
<dbReference type="InterPro" id="IPR011576">
    <property type="entry name" value="Pyridox_Oxase_N"/>
</dbReference>
<protein>
    <recommendedName>
        <fullName evidence="1">Pyridoxamine 5'-phosphate oxidase N-terminal domain-containing protein</fullName>
    </recommendedName>
</protein>
<sequence length="322" mass="34247">MIGDVAGLEAVVGAPRAAVLGKTIHALDDGSRRVLAASPAAWLGYRDGTGTPRTTLVGAVHAESPTRIRLELPPGAVGSVSFVFLLPGVRETLRLNGVVRAGDAVEVREVFVHCGRCVLRSKLWEPEPTPPGADFLAASPFVAISSWDADGNADTSPRGDEPGFVRVLDEHTLAVPDRRGNGRTDTFHNVLACDRVSLAALIPGRDELLHVDGTASITDDADLLRTMPVGRSVPHAALIVRVRHTEIRRNAVLPLLWRARSSTVDGVPDLMRLAVAHAASNQRGALRAVGRGLAGALSDGLVRRGMDAAYRRSLRDEGYSSE</sequence>
<dbReference type="Proteomes" id="UP000619260">
    <property type="component" value="Unassembled WGS sequence"/>
</dbReference>
<comment type="caution">
    <text evidence="2">The sequence shown here is derived from an EMBL/GenBank/DDBJ whole genome shotgun (WGS) entry which is preliminary data.</text>
</comment>
<keyword evidence="3" id="KW-1185">Reference proteome</keyword>
<evidence type="ECO:0000313" key="3">
    <source>
        <dbReference type="Proteomes" id="UP000619260"/>
    </source>
</evidence>
<organism evidence="2 3">
    <name type="scientific">Virgisporangium aliadipatigenens</name>
    <dbReference type="NCBI Taxonomy" id="741659"/>
    <lineage>
        <taxon>Bacteria</taxon>
        <taxon>Bacillati</taxon>
        <taxon>Actinomycetota</taxon>
        <taxon>Actinomycetes</taxon>
        <taxon>Micromonosporales</taxon>
        <taxon>Micromonosporaceae</taxon>
        <taxon>Virgisporangium</taxon>
    </lineage>
</organism>
<dbReference type="Gene3D" id="2.30.110.10">
    <property type="entry name" value="Electron Transport, Fmn-binding Protein, Chain A"/>
    <property type="match status" value="1"/>
</dbReference>
<dbReference type="PANTHER" id="PTHR42815:SF2">
    <property type="entry name" value="FAD-BINDING, PUTATIVE (AFU_ORTHOLOGUE AFUA_6G07600)-RELATED"/>
    <property type="match status" value="1"/>
</dbReference>
<evidence type="ECO:0000313" key="2">
    <source>
        <dbReference type="EMBL" id="GIJ46784.1"/>
    </source>
</evidence>
<dbReference type="Pfam" id="PF01243">
    <property type="entry name" value="PNPOx_N"/>
    <property type="match status" value="1"/>
</dbReference>
<reference evidence="2" key="1">
    <citation type="submission" date="2021-01" db="EMBL/GenBank/DDBJ databases">
        <title>Whole genome shotgun sequence of Virgisporangium aliadipatigenens NBRC 105644.</title>
        <authorList>
            <person name="Komaki H."/>
            <person name="Tamura T."/>
        </authorList>
    </citation>
    <scope>NUCLEOTIDE SEQUENCE</scope>
    <source>
        <strain evidence="2">NBRC 105644</strain>
    </source>
</reference>
<evidence type="ECO:0000259" key="1">
    <source>
        <dbReference type="Pfam" id="PF01243"/>
    </source>
</evidence>
<dbReference type="InterPro" id="IPR012349">
    <property type="entry name" value="Split_barrel_FMN-bd"/>
</dbReference>
<accession>A0A8J3YJX4</accession>
<name>A0A8J3YJX4_9ACTN</name>
<dbReference type="SUPFAM" id="SSF50475">
    <property type="entry name" value="FMN-binding split barrel"/>
    <property type="match status" value="1"/>
</dbReference>
<dbReference type="EMBL" id="BOPF01000012">
    <property type="protein sequence ID" value="GIJ46784.1"/>
    <property type="molecule type" value="Genomic_DNA"/>
</dbReference>
<gene>
    <name evidence="2" type="ORF">Val02_36700</name>
</gene>
<feature type="domain" description="Pyridoxamine 5'-phosphate oxidase N-terminal" evidence="1">
    <location>
        <begin position="133"/>
        <end position="227"/>
    </location>
</feature>